<dbReference type="PATRIC" id="fig|1261556.5.peg.3525"/>
<dbReference type="InterPro" id="IPR027417">
    <property type="entry name" value="P-loop_NTPase"/>
</dbReference>
<evidence type="ECO:0000256" key="2">
    <source>
        <dbReference type="ARBA" id="ARBA00022679"/>
    </source>
</evidence>
<sequence length="335" mass="37843">MYIAERGCIPCAKRHRSEQGRQDADVGMPPKQREYPNRFFDSTVWNDFVFRTDDIVIASYAKAGTTWVQQIVAQLIFAADAQVPVSSVSPWLDSVYPDKATKLRLLAEQRHRRFVKTHLPADALVLSEQARYLYVGRDGRDIVWSLYDHQRAVSVYAQARLDAEPRSGGKLKVMRPPACPVAEYFETWLREDGAPLWPFWEGVRSWWVLRDCDNVLLVHYAALLQDLPAQVRRIAAFLDVPLDPARCERVLRHCSLEYMRAHAARYVPQGAGFWRDGGRAFFNRGCNGRWRETLAPAANAAYLQRAAAELGADCAHWLATGESAGAAHAVVGMVT</sequence>
<dbReference type="Gene3D" id="3.40.50.300">
    <property type="entry name" value="P-loop containing nucleotide triphosphate hydrolases"/>
    <property type="match status" value="1"/>
</dbReference>
<dbReference type="PANTHER" id="PTHR11783">
    <property type="entry name" value="SULFOTRANSFERASE SULT"/>
    <property type="match status" value="1"/>
</dbReference>
<proteinExistence type="inferred from homology"/>
<dbReference type="SUPFAM" id="SSF52540">
    <property type="entry name" value="P-loop containing nucleoside triphosphate hydrolases"/>
    <property type="match status" value="1"/>
</dbReference>
<keyword evidence="2 4" id="KW-0808">Transferase</keyword>
<dbReference type="EMBL" id="LT604072">
    <property type="protein sequence ID" value="SCB06080.1"/>
    <property type="molecule type" value="Genomic_DNA"/>
</dbReference>
<reference evidence="5" key="1">
    <citation type="submission" date="2016-07" db="EMBL/GenBank/DDBJ databases">
        <authorList>
            <person name="Jaenicke Sebastian"/>
        </authorList>
    </citation>
    <scope>NUCLEOTIDE SEQUENCE [LARGE SCALE GENOMIC DNA]</scope>
</reference>
<evidence type="ECO:0000259" key="3">
    <source>
        <dbReference type="Pfam" id="PF00685"/>
    </source>
</evidence>
<dbReference type="Pfam" id="PF00685">
    <property type="entry name" value="Sulfotransfer_1"/>
    <property type="match status" value="1"/>
</dbReference>
<name>A0A1C3TSE6_XANCT</name>
<dbReference type="GO" id="GO:0008146">
    <property type="term" value="F:sulfotransferase activity"/>
    <property type="evidence" value="ECO:0007669"/>
    <property type="project" value="InterPro"/>
</dbReference>
<dbReference type="EC" id="2.8.2.-" evidence="4"/>
<organism evidence="4 5">
    <name type="scientific">Xanthomonas translucens pv. translucens DSM 18974</name>
    <dbReference type="NCBI Taxonomy" id="1261556"/>
    <lineage>
        <taxon>Bacteria</taxon>
        <taxon>Pseudomonadati</taxon>
        <taxon>Pseudomonadota</taxon>
        <taxon>Gammaproteobacteria</taxon>
        <taxon>Lysobacterales</taxon>
        <taxon>Lysobacteraceae</taxon>
        <taxon>Xanthomonas</taxon>
        <taxon>Xanthomonas translucens group</taxon>
    </lineage>
</organism>
<dbReference type="InterPro" id="IPR000863">
    <property type="entry name" value="Sulfotransferase_dom"/>
</dbReference>
<accession>A0A1C3TSE6</accession>
<dbReference type="AlphaFoldDB" id="A0A1C3TSE6"/>
<protein>
    <submittedName>
        <fullName evidence="4">Sulfotransferase</fullName>
        <ecNumber evidence="4">2.8.2.-</ecNumber>
    </submittedName>
</protein>
<feature type="domain" description="Sulfotransferase" evidence="3">
    <location>
        <begin position="53"/>
        <end position="301"/>
    </location>
</feature>
<evidence type="ECO:0000313" key="5">
    <source>
        <dbReference type="Proteomes" id="UP000093071"/>
    </source>
</evidence>
<comment type="similarity">
    <text evidence="1">Belongs to the sulfotransferase 1 family.</text>
</comment>
<dbReference type="Proteomes" id="UP000093071">
    <property type="component" value="Chromosome I"/>
</dbReference>
<evidence type="ECO:0000313" key="4">
    <source>
        <dbReference type="EMBL" id="SCB06080.1"/>
    </source>
</evidence>
<evidence type="ECO:0000256" key="1">
    <source>
        <dbReference type="ARBA" id="ARBA00005771"/>
    </source>
</evidence>
<gene>
    <name evidence="4" type="ORF">BN444_00962</name>
</gene>